<dbReference type="GO" id="GO:0008654">
    <property type="term" value="P:phospholipid biosynthetic process"/>
    <property type="evidence" value="ECO:0007669"/>
    <property type="project" value="UniProtKB-KW"/>
</dbReference>
<dbReference type="PANTHER" id="PTHR12358">
    <property type="entry name" value="SPHINGOSINE KINASE"/>
    <property type="match status" value="1"/>
</dbReference>
<evidence type="ECO:0000256" key="8">
    <source>
        <dbReference type="ARBA" id="ARBA00022840"/>
    </source>
</evidence>
<dbReference type="GO" id="GO:0005524">
    <property type="term" value="F:ATP binding"/>
    <property type="evidence" value="ECO:0007669"/>
    <property type="project" value="UniProtKB-KW"/>
</dbReference>
<evidence type="ECO:0000256" key="11">
    <source>
        <dbReference type="ARBA" id="ARBA00023209"/>
    </source>
</evidence>
<dbReference type="Gene3D" id="3.40.50.10330">
    <property type="entry name" value="Probable inorganic polyphosphate/atp-NAD kinase, domain 1"/>
    <property type="match status" value="1"/>
</dbReference>
<dbReference type="PANTHER" id="PTHR12358:SF106">
    <property type="entry name" value="LIPID KINASE YEGS"/>
    <property type="match status" value="1"/>
</dbReference>
<gene>
    <name evidence="14" type="ORF">FC60_GL000262</name>
</gene>
<evidence type="ECO:0000256" key="7">
    <source>
        <dbReference type="ARBA" id="ARBA00022777"/>
    </source>
</evidence>
<evidence type="ECO:0000256" key="9">
    <source>
        <dbReference type="ARBA" id="ARBA00022842"/>
    </source>
</evidence>
<comment type="similarity">
    <text evidence="2">Belongs to the diacylglycerol/lipid kinase family.</text>
</comment>
<dbReference type="RefSeq" id="WP_056937326.1">
    <property type="nucleotide sequence ID" value="NZ_AZFN01000011.1"/>
</dbReference>
<evidence type="ECO:0000256" key="6">
    <source>
        <dbReference type="ARBA" id="ARBA00022741"/>
    </source>
</evidence>
<dbReference type="SMART" id="SM00046">
    <property type="entry name" value="DAGKc"/>
    <property type="match status" value="1"/>
</dbReference>
<keyword evidence="12" id="KW-1208">Phospholipid metabolism</keyword>
<dbReference type="InterPro" id="IPR050187">
    <property type="entry name" value="Lipid_Phosphate_FormReg"/>
</dbReference>
<feature type="domain" description="DAGKc" evidence="13">
    <location>
        <begin position="1"/>
        <end position="135"/>
    </location>
</feature>
<keyword evidence="4" id="KW-0808">Transferase</keyword>
<keyword evidence="5" id="KW-0479">Metal-binding</keyword>
<keyword evidence="9" id="KW-0460">Magnesium</keyword>
<dbReference type="SUPFAM" id="SSF111331">
    <property type="entry name" value="NAD kinase/diacylglycerol kinase-like"/>
    <property type="match status" value="1"/>
</dbReference>
<dbReference type="InterPro" id="IPR005218">
    <property type="entry name" value="Diacylglycerol/lipid_kinase"/>
</dbReference>
<keyword evidence="3" id="KW-0444">Lipid biosynthesis</keyword>
<dbReference type="NCBIfam" id="NF009603">
    <property type="entry name" value="PRK13055.1"/>
    <property type="match status" value="1"/>
</dbReference>
<evidence type="ECO:0000259" key="13">
    <source>
        <dbReference type="PROSITE" id="PS50146"/>
    </source>
</evidence>
<comment type="cofactor">
    <cofactor evidence="1">
        <name>Mg(2+)</name>
        <dbReference type="ChEBI" id="CHEBI:18420"/>
    </cofactor>
</comment>
<dbReference type="Proteomes" id="UP000051739">
    <property type="component" value="Unassembled WGS sequence"/>
</dbReference>
<proteinExistence type="inferred from homology"/>
<accession>A0A0R1VAD3</accession>
<name>A0A0R1VAD3_9LACO</name>
<evidence type="ECO:0000256" key="1">
    <source>
        <dbReference type="ARBA" id="ARBA00001946"/>
    </source>
</evidence>
<evidence type="ECO:0000256" key="12">
    <source>
        <dbReference type="ARBA" id="ARBA00023264"/>
    </source>
</evidence>
<keyword evidence="10" id="KW-0443">Lipid metabolism</keyword>
<dbReference type="PATRIC" id="fig|1423749.3.peg.262"/>
<evidence type="ECO:0000313" key="14">
    <source>
        <dbReference type="EMBL" id="KRM02442.1"/>
    </source>
</evidence>
<dbReference type="AlphaFoldDB" id="A0A0R1VAD3"/>
<dbReference type="InterPro" id="IPR045540">
    <property type="entry name" value="YegS/DAGK_C"/>
</dbReference>
<dbReference type="GO" id="GO:0004143">
    <property type="term" value="F:ATP-dependent diacylglycerol kinase activity"/>
    <property type="evidence" value="ECO:0007669"/>
    <property type="project" value="TreeGrafter"/>
</dbReference>
<protein>
    <recommendedName>
        <fullName evidence="13">DAGKc domain-containing protein</fullName>
    </recommendedName>
</protein>
<sequence length="338" mass="37190">MTKRARVIYNPTSGREAIKQDLVEILAVYEQAGYETSAYATTPEPNSAKMEASRAVREGFDLIVAAGGDGTINEVMNGIAPFEQRPLLAVIPSGTTNDYARALKIPREDPVGAARVILNPENRFKIDVGQAGDNYFMNIAAAGTLTELTYDVPSQMKSLFGYLAYFAKGAELLPRVKAVDVRVKYDDQVYEGEVSTIFLALTNSVGGFEQVVPDASLDDGNFSLLIVKDSSIPGMLQLMAKALKGNHVGDDRIIYAKAKDVFIEPVHEEDRLMINLDGEYGGDAPMQFHDLRQHINVVANVAEIPNEAISSEMTPELQRMEKDFIRDVDKVHEVESNK</sequence>
<keyword evidence="8" id="KW-0067">ATP-binding</keyword>
<evidence type="ECO:0000256" key="10">
    <source>
        <dbReference type="ARBA" id="ARBA00023098"/>
    </source>
</evidence>
<evidence type="ECO:0000256" key="4">
    <source>
        <dbReference type="ARBA" id="ARBA00022679"/>
    </source>
</evidence>
<dbReference type="GO" id="GO:0005886">
    <property type="term" value="C:plasma membrane"/>
    <property type="evidence" value="ECO:0007669"/>
    <property type="project" value="TreeGrafter"/>
</dbReference>
<keyword evidence="15" id="KW-1185">Reference proteome</keyword>
<keyword evidence="7" id="KW-0418">Kinase</keyword>
<keyword evidence="6" id="KW-0547">Nucleotide-binding</keyword>
<evidence type="ECO:0000313" key="15">
    <source>
        <dbReference type="Proteomes" id="UP000051739"/>
    </source>
</evidence>
<dbReference type="InterPro" id="IPR017438">
    <property type="entry name" value="ATP-NAD_kinase_N"/>
</dbReference>
<dbReference type="PROSITE" id="PS50146">
    <property type="entry name" value="DAGK"/>
    <property type="match status" value="1"/>
</dbReference>
<comment type="caution">
    <text evidence="14">The sequence shown here is derived from an EMBL/GenBank/DDBJ whole genome shotgun (WGS) entry which is preliminary data.</text>
</comment>
<dbReference type="InterPro" id="IPR001206">
    <property type="entry name" value="Diacylglycerol_kinase_cat_dom"/>
</dbReference>
<reference evidence="14 15" key="1">
    <citation type="journal article" date="2015" name="Genome Announc.">
        <title>Expanding the biotechnology potential of lactobacilli through comparative genomics of 213 strains and associated genera.</title>
        <authorList>
            <person name="Sun Z."/>
            <person name="Harris H.M."/>
            <person name="McCann A."/>
            <person name="Guo C."/>
            <person name="Argimon S."/>
            <person name="Zhang W."/>
            <person name="Yang X."/>
            <person name="Jeffery I.B."/>
            <person name="Cooney J.C."/>
            <person name="Kagawa T.F."/>
            <person name="Liu W."/>
            <person name="Song Y."/>
            <person name="Salvetti E."/>
            <person name="Wrobel A."/>
            <person name="Rasinkangas P."/>
            <person name="Parkhill J."/>
            <person name="Rea M.C."/>
            <person name="O'Sullivan O."/>
            <person name="Ritari J."/>
            <person name="Douillard F.P."/>
            <person name="Paul Ross R."/>
            <person name="Yang R."/>
            <person name="Briner A.E."/>
            <person name="Felis G.E."/>
            <person name="de Vos W.M."/>
            <person name="Barrangou R."/>
            <person name="Klaenhammer T.R."/>
            <person name="Caufield P.W."/>
            <person name="Cui Y."/>
            <person name="Zhang H."/>
            <person name="O'Toole P.W."/>
        </authorList>
    </citation>
    <scope>NUCLEOTIDE SEQUENCE [LARGE SCALE GENOMIC DNA]</scope>
    <source>
        <strain evidence="14 15">DSM 16045</strain>
    </source>
</reference>
<dbReference type="Gene3D" id="2.60.200.40">
    <property type="match status" value="1"/>
</dbReference>
<dbReference type="Pfam" id="PF00781">
    <property type="entry name" value="DAGK_cat"/>
    <property type="match status" value="1"/>
</dbReference>
<keyword evidence="11" id="KW-0594">Phospholipid biosynthesis</keyword>
<dbReference type="Pfam" id="PF19279">
    <property type="entry name" value="YegS_C"/>
    <property type="match status" value="1"/>
</dbReference>
<dbReference type="InterPro" id="IPR016064">
    <property type="entry name" value="NAD/diacylglycerol_kinase_sf"/>
</dbReference>
<dbReference type="NCBIfam" id="NF009874">
    <property type="entry name" value="PRK13337.1"/>
    <property type="match status" value="1"/>
</dbReference>
<dbReference type="EMBL" id="AZFN01000011">
    <property type="protein sequence ID" value="KRM02442.1"/>
    <property type="molecule type" value="Genomic_DNA"/>
</dbReference>
<evidence type="ECO:0000256" key="3">
    <source>
        <dbReference type="ARBA" id="ARBA00022516"/>
    </source>
</evidence>
<dbReference type="GO" id="GO:0046872">
    <property type="term" value="F:metal ion binding"/>
    <property type="evidence" value="ECO:0007669"/>
    <property type="project" value="UniProtKB-KW"/>
</dbReference>
<evidence type="ECO:0000256" key="2">
    <source>
        <dbReference type="ARBA" id="ARBA00005983"/>
    </source>
</evidence>
<dbReference type="NCBIfam" id="TIGR00147">
    <property type="entry name" value="YegS/Rv2252/BmrU family lipid kinase"/>
    <property type="match status" value="1"/>
</dbReference>
<organism evidence="14 15">
    <name type="scientific">Limosilactobacillus gastricus DSM 16045</name>
    <dbReference type="NCBI Taxonomy" id="1423749"/>
    <lineage>
        <taxon>Bacteria</taxon>
        <taxon>Bacillati</taxon>
        <taxon>Bacillota</taxon>
        <taxon>Bacilli</taxon>
        <taxon>Lactobacillales</taxon>
        <taxon>Lactobacillaceae</taxon>
        <taxon>Limosilactobacillus</taxon>
    </lineage>
</organism>
<evidence type="ECO:0000256" key="5">
    <source>
        <dbReference type="ARBA" id="ARBA00022723"/>
    </source>
</evidence>